<dbReference type="EMBL" id="QEKI01000010">
    <property type="protein sequence ID" value="PVY39724.1"/>
    <property type="molecule type" value="Genomic_DNA"/>
</dbReference>
<dbReference type="PROSITE" id="PS51257">
    <property type="entry name" value="PROKAR_LIPOPROTEIN"/>
    <property type="match status" value="1"/>
</dbReference>
<protein>
    <recommendedName>
        <fullName evidence="3">Nucleotidyltransferase AbiEii toxin of type IV toxin-antitoxin system</fullName>
    </recommendedName>
</protein>
<evidence type="ECO:0000313" key="1">
    <source>
        <dbReference type="EMBL" id="PVY39724.1"/>
    </source>
</evidence>
<gene>
    <name evidence="1" type="ORF">C8E01_110113</name>
</gene>
<sequence>MVRGLETFSRHFQNHRNCYVVIGGVACERHFEEQGLVFRATKDVDVILVVEAINAGFISAFWEFVREGAYERRQVSEGERRYYRFIKPEQEDYPMQLELFSRKPDLMPEFPGMTITPNPADEDLSSLSAILMDDAYYQFTVASAVNMEGASMAASEALICLKAKAYLDLWSRKEAGEQVDTKNIAKHKNDVFRLAATLRGDLTIALPEVIKEDLQQFVAVLEVEKHDLKAMFKAMGIFPVEAQELLKQLKLVFQLDE</sequence>
<accession>A0A2U1ATG0</accession>
<evidence type="ECO:0008006" key="3">
    <source>
        <dbReference type="Google" id="ProtNLM"/>
    </source>
</evidence>
<evidence type="ECO:0000313" key="2">
    <source>
        <dbReference type="Proteomes" id="UP000245466"/>
    </source>
</evidence>
<proteinExistence type="predicted"/>
<name>A0A2U1ATG0_9BACT</name>
<keyword evidence="2" id="KW-1185">Reference proteome</keyword>
<dbReference type="AlphaFoldDB" id="A0A2U1ATG0"/>
<comment type="caution">
    <text evidence="1">The sequence shown here is derived from an EMBL/GenBank/DDBJ whole genome shotgun (WGS) entry which is preliminary data.</text>
</comment>
<reference evidence="1 2" key="1">
    <citation type="submission" date="2018-04" db="EMBL/GenBank/DDBJ databases">
        <title>Genomic Encyclopedia of Type Strains, Phase IV (KMG-IV): sequencing the most valuable type-strain genomes for metagenomic binning, comparative biology and taxonomic classification.</title>
        <authorList>
            <person name="Goeker M."/>
        </authorList>
    </citation>
    <scope>NUCLEOTIDE SEQUENCE [LARGE SCALE GENOMIC DNA]</scope>
    <source>
        <strain evidence="1 2">DSM 100231</strain>
    </source>
</reference>
<dbReference type="Proteomes" id="UP000245466">
    <property type="component" value="Unassembled WGS sequence"/>
</dbReference>
<organism evidence="1 2">
    <name type="scientific">Pontibacter virosus</name>
    <dbReference type="NCBI Taxonomy" id="1765052"/>
    <lineage>
        <taxon>Bacteria</taxon>
        <taxon>Pseudomonadati</taxon>
        <taxon>Bacteroidota</taxon>
        <taxon>Cytophagia</taxon>
        <taxon>Cytophagales</taxon>
        <taxon>Hymenobacteraceae</taxon>
        <taxon>Pontibacter</taxon>
    </lineage>
</organism>